<dbReference type="GO" id="GO:0035267">
    <property type="term" value="C:NuA4 histone acetyltransferase complex"/>
    <property type="evidence" value="ECO:0007669"/>
    <property type="project" value="TreeGrafter"/>
</dbReference>
<accession>A0A899FZ35</accession>
<keyword evidence="5" id="KW-0804">Transcription</keyword>
<dbReference type="GO" id="GO:0005634">
    <property type="term" value="C:nucleus"/>
    <property type="evidence" value="ECO:0007669"/>
    <property type="project" value="UniProtKB-SubCell"/>
</dbReference>
<comment type="similarity">
    <text evidence="2">Belongs to the EAF7 family.</text>
</comment>
<dbReference type="AlphaFoldDB" id="A0A899FZ35"/>
<keyword evidence="3" id="KW-0156">Chromatin regulator</keyword>
<evidence type="ECO:0000256" key="5">
    <source>
        <dbReference type="ARBA" id="ARBA00023163"/>
    </source>
</evidence>
<dbReference type="InterPro" id="IPR012423">
    <property type="entry name" value="Eaf7/MRGBP"/>
</dbReference>
<protein>
    <submittedName>
        <fullName evidence="9">Uncharacterized protein</fullName>
    </submittedName>
</protein>
<dbReference type="GO" id="GO:0006325">
    <property type="term" value="P:chromatin organization"/>
    <property type="evidence" value="ECO:0007669"/>
    <property type="project" value="UniProtKB-KW"/>
</dbReference>
<sequence>MSNKPKDHEWTVDEEIALLRAVCKYRPIGIHKHFRIISVMQEMSCFTVRSEEIWKKLKTFYDLEQLDEISERFRNGGNFLNDENEAFDLYFTEFLLPWDEYGEIMEEHRRASDSTSTSPQHLPYGAVGMNKILEEVQEIEPLQTDSVEPEIADDDLQHYISNKKKRSSVSRAMRRTNKQEKSNTSVPEKNTVLNTIANTRTPKAEKPLQNTPPSNMRRSSRNKR</sequence>
<keyword evidence="10" id="KW-1185">Reference proteome</keyword>
<evidence type="ECO:0000313" key="10">
    <source>
        <dbReference type="Proteomes" id="UP000663699"/>
    </source>
</evidence>
<dbReference type="EMBL" id="CP054538">
    <property type="protein sequence ID" value="QSL65575.1"/>
    <property type="molecule type" value="Genomic_DNA"/>
</dbReference>
<keyword evidence="4" id="KW-0805">Transcription regulation</keyword>
<comment type="subcellular location">
    <subcellularLocation>
        <location evidence="1">Nucleus</location>
    </subcellularLocation>
</comment>
<comment type="function">
    <text evidence="7">Component of the NuA4 histone acetyltransferase complex which is involved in transcriptional activation of selected genes principally by acetylation of nucleosomal histone H4 and H2A. The NuA4 complex is also involved in DNA repair.</text>
</comment>
<organism evidence="9 10">
    <name type="scientific">Pneumocystis wakefieldiae</name>
    <dbReference type="NCBI Taxonomy" id="38082"/>
    <lineage>
        <taxon>Eukaryota</taxon>
        <taxon>Fungi</taxon>
        <taxon>Dikarya</taxon>
        <taxon>Ascomycota</taxon>
        <taxon>Taphrinomycotina</taxon>
        <taxon>Pneumocystomycetes</taxon>
        <taxon>Pneumocystaceae</taxon>
        <taxon>Pneumocystis</taxon>
    </lineage>
</organism>
<feature type="compositionally biased region" description="Basic residues" evidence="8">
    <location>
        <begin position="161"/>
        <end position="176"/>
    </location>
</feature>
<feature type="region of interest" description="Disordered" evidence="8">
    <location>
        <begin position="143"/>
        <end position="224"/>
    </location>
</feature>
<dbReference type="Proteomes" id="UP000663699">
    <property type="component" value="Chromosome 7"/>
</dbReference>
<evidence type="ECO:0000256" key="1">
    <source>
        <dbReference type="ARBA" id="ARBA00004123"/>
    </source>
</evidence>
<dbReference type="Pfam" id="PF07904">
    <property type="entry name" value="Eaf7"/>
    <property type="match status" value="1"/>
</dbReference>
<name>A0A899FZ35_9ASCO</name>
<proteinExistence type="inferred from homology"/>
<evidence type="ECO:0000256" key="8">
    <source>
        <dbReference type="SAM" id="MobiDB-lite"/>
    </source>
</evidence>
<evidence type="ECO:0000256" key="2">
    <source>
        <dbReference type="ARBA" id="ARBA00007117"/>
    </source>
</evidence>
<dbReference type="GO" id="GO:0006357">
    <property type="term" value="P:regulation of transcription by RNA polymerase II"/>
    <property type="evidence" value="ECO:0007669"/>
    <property type="project" value="TreeGrafter"/>
</dbReference>
<dbReference type="PANTHER" id="PTHR13581">
    <property type="entry name" value="MRG-BINDING PROTEIN"/>
    <property type="match status" value="1"/>
</dbReference>
<reference evidence="9" key="1">
    <citation type="submission" date="2020-06" db="EMBL/GenBank/DDBJ databases">
        <title>Genomes of multiple members of Pneumocystis genus reveal paths to human pathogen Pneumocystis jirovecii.</title>
        <authorList>
            <person name="Cisse O.H."/>
            <person name="Ma L."/>
            <person name="Dekker J."/>
            <person name="Khil P."/>
            <person name="Jo J."/>
            <person name="Brenchley J."/>
            <person name="Blair R."/>
            <person name="Pahar B."/>
            <person name="Chabe M."/>
            <person name="Van Rompay K.A."/>
            <person name="Keesler R."/>
            <person name="Sukura A."/>
            <person name="Hirsch V."/>
            <person name="Kutty G."/>
            <person name="Liu Y."/>
            <person name="Peng L."/>
            <person name="Chen J."/>
            <person name="Song J."/>
            <person name="Weissenbacher-Lang C."/>
            <person name="Xu J."/>
            <person name="Upham N.S."/>
            <person name="Stajich J.E."/>
            <person name="Cuomo C.A."/>
            <person name="Cushion M.T."/>
            <person name="Kovacs J.A."/>
        </authorList>
    </citation>
    <scope>NUCLEOTIDE SEQUENCE</scope>
    <source>
        <strain evidence="9">2A</strain>
    </source>
</reference>
<evidence type="ECO:0000256" key="7">
    <source>
        <dbReference type="ARBA" id="ARBA00025178"/>
    </source>
</evidence>
<evidence type="ECO:0000256" key="3">
    <source>
        <dbReference type="ARBA" id="ARBA00022853"/>
    </source>
</evidence>
<evidence type="ECO:0000256" key="6">
    <source>
        <dbReference type="ARBA" id="ARBA00023242"/>
    </source>
</evidence>
<keyword evidence="6" id="KW-0539">Nucleus</keyword>
<dbReference type="PANTHER" id="PTHR13581:SF5">
    <property type="entry name" value="MRG_MORF4L-BINDING PROTEIN"/>
    <property type="match status" value="1"/>
</dbReference>
<evidence type="ECO:0000256" key="4">
    <source>
        <dbReference type="ARBA" id="ARBA00023015"/>
    </source>
</evidence>
<gene>
    <name evidence="9" type="ORF">MERGE_002888</name>
</gene>
<evidence type="ECO:0000313" key="9">
    <source>
        <dbReference type="EMBL" id="QSL65575.1"/>
    </source>
</evidence>
<feature type="compositionally biased region" description="Polar residues" evidence="8">
    <location>
        <begin position="208"/>
        <end position="217"/>
    </location>
</feature>
<feature type="compositionally biased region" description="Polar residues" evidence="8">
    <location>
        <begin position="182"/>
        <end position="201"/>
    </location>
</feature>
<dbReference type="OrthoDB" id="5595141at2759"/>